<keyword evidence="3" id="KW-1185">Reference proteome</keyword>
<evidence type="ECO:0000313" key="2">
    <source>
        <dbReference type="EMBL" id="GIX67532.1"/>
    </source>
</evidence>
<feature type="domain" description="Pseudouridine synthase RsuA/RluA-like" evidence="1">
    <location>
        <begin position="8"/>
        <end position="46"/>
    </location>
</feature>
<accession>A0AAV4M616</accession>
<dbReference type="PANTHER" id="PTHR21600">
    <property type="entry name" value="MITOCHONDRIAL RNA PSEUDOURIDINE SYNTHASE"/>
    <property type="match status" value="1"/>
</dbReference>
<dbReference type="InterPro" id="IPR020103">
    <property type="entry name" value="PsdUridine_synth_cat_dom_sf"/>
</dbReference>
<dbReference type="AlphaFoldDB" id="A0AAV4M616"/>
<gene>
    <name evidence="2" type="primary">RPUSD2</name>
    <name evidence="2" type="ORF">CEXT_234631</name>
</gene>
<dbReference type="EMBL" id="BPLR01001884">
    <property type="protein sequence ID" value="GIX67532.1"/>
    <property type="molecule type" value="Genomic_DNA"/>
</dbReference>
<protein>
    <submittedName>
        <fullName evidence="2">RNA pseudouridylate synthase domain-containing protein 2</fullName>
    </submittedName>
</protein>
<dbReference type="Proteomes" id="UP001054945">
    <property type="component" value="Unassembled WGS sequence"/>
</dbReference>
<dbReference type="Pfam" id="PF00849">
    <property type="entry name" value="PseudoU_synth_2"/>
    <property type="match status" value="1"/>
</dbReference>
<reference evidence="2 3" key="1">
    <citation type="submission" date="2021-06" db="EMBL/GenBank/DDBJ databases">
        <title>Caerostris extrusa draft genome.</title>
        <authorList>
            <person name="Kono N."/>
            <person name="Arakawa K."/>
        </authorList>
    </citation>
    <scope>NUCLEOTIDE SEQUENCE [LARGE SCALE GENOMIC DNA]</scope>
</reference>
<organism evidence="2 3">
    <name type="scientific">Caerostris extrusa</name>
    <name type="common">Bark spider</name>
    <name type="synonym">Caerostris bankana</name>
    <dbReference type="NCBI Taxonomy" id="172846"/>
    <lineage>
        <taxon>Eukaryota</taxon>
        <taxon>Metazoa</taxon>
        <taxon>Ecdysozoa</taxon>
        <taxon>Arthropoda</taxon>
        <taxon>Chelicerata</taxon>
        <taxon>Arachnida</taxon>
        <taxon>Araneae</taxon>
        <taxon>Araneomorphae</taxon>
        <taxon>Entelegynae</taxon>
        <taxon>Araneoidea</taxon>
        <taxon>Araneidae</taxon>
        <taxon>Caerostris</taxon>
    </lineage>
</organism>
<dbReference type="GO" id="GO:0003723">
    <property type="term" value="F:RNA binding"/>
    <property type="evidence" value="ECO:0007669"/>
    <property type="project" value="InterPro"/>
</dbReference>
<dbReference type="GO" id="GO:0009982">
    <property type="term" value="F:pseudouridine synthase activity"/>
    <property type="evidence" value="ECO:0007669"/>
    <property type="project" value="InterPro"/>
</dbReference>
<name>A0AAV4M616_CAEEX</name>
<proteinExistence type="predicted"/>
<dbReference type="SUPFAM" id="SSF55120">
    <property type="entry name" value="Pseudouridine synthase"/>
    <property type="match status" value="1"/>
</dbReference>
<sequence>MGISIVSPDGKDCETIFEKLSFNGTSSVVKCKPLTGRMHQIRVHLQYLGYPIINDPIYNHEHVFGPLKGKNGEIGKSRDQLLEDLLKAHSLQKWLIEDGLLSQDFESKTPIIDDQKTKYHLML</sequence>
<dbReference type="Gene3D" id="3.30.2350.10">
    <property type="entry name" value="Pseudouridine synthase"/>
    <property type="match status" value="1"/>
</dbReference>
<dbReference type="InterPro" id="IPR050188">
    <property type="entry name" value="RluA_PseudoU_synthase"/>
</dbReference>
<dbReference type="GO" id="GO:0000455">
    <property type="term" value="P:enzyme-directed rRNA pseudouridine synthesis"/>
    <property type="evidence" value="ECO:0007669"/>
    <property type="project" value="TreeGrafter"/>
</dbReference>
<dbReference type="PANTHER" id="PTHR21600:SF40">
    <property type="entry name" value="PSEUDOURIDYLATE SYNTHASE RPUSD2"/>
    <property type="match status" value="1"/>
</dbReference>
<evidence type="ECO:0000313" key="3">
    <source>
        <dbReference type="Proteomes" id="UP001054945"/>
    </source>
</evidence>
<comment type="caution">
    <text evidence="2">The sequence shown here is derived from an EMBL/GenBank/DDBJ whole genome shotgun (WGS) entry which is preliminary data.</text>
</comment>
<evidence type="ECO:0000259" key="1">
    <source>
        <dbReference type="Pfam" id="PF00849"/>
    </source>
</evidence>
<dbReference type="InterPro" id="IPR006145">
    <property type="entry name" value="PsdUridine_synth_RsuA/RluA"/>
</dbReference>